<evidence type="ECO:0000256" key="1">
    <source>
        <dbReference type="SAM" id="SignalP"/>
    </source>
</evidence>
<organism evidence="2 3">
    <name type="scientific">Aurantiacibacter flavus</name>
    <dbReference type="NCBI Taxonomy" id="3145232"/>
    <lineage>
        <taxon>Bacteria</taxon>
        <taxon>Pseudomonadati</taxon>
        <taxon>Pseudomonadota</taxon>
        <taxon>Alphaproteobacteria</taxon>
        <taxon>Sphingomonadales</taxon>
        <taxon>Erythrobacteraceae</taxon>
        <taxon>Aurantiacibacter</taxon>
    </lineage>
</organism>
<keyword evidence="3" id="KW-1185">Reference proteome</keyword>
<name>A0ABV0CY28_9SPHN</name>
<accession>A0ABV0CY28</accession>
<evidence type="ECO:0000313" key="3">
    <source>
        <dbReference type="Proteomes" id="UP001484535"/>
    </source>
</evidence>
<proteinExistence type="predicted"/>
<feature type="chain" id="PRO_5047339462" evidence="1">
    <location>
        <begin position="21"/>
        <end position="347"/>
    </location>
</feature>
<keyword evidence="1" id="KW-0732">Signal</keyword>
<sequence>MKTAIAFAALALAASFPAFAQEDADKQALMDARFDPPPAGWQVPRTAWGDPDLRGMWPLDYLSATPRTRPPQFGDRAFMTDAEYARATGNAEADMARYDEEERAGLMAMGHWNERQLPLRQTSLIMEPANGQYPPLTDRGKELAANERTSWNTYVFENMDDFGIMDRCLTRGMPGSMLPAVYNMGIRVMQAPGLVTISVEMIHETRLVHLDGRAPPPPEVQFDLGYSVGHWEDDTLVIETSNFRPGMSAGPAPNSDQMRITERLTPMGPDQIRYEAWISDPVVMEGTYKVDFPWRRDDDYEMFEYACHEGNVQVRGYITATSPRFAEQRAATWRERGEEPESGVPIR</sequence>
<protein>
    <submittedName>
        <fullName evidence="2">Uncharacterized protein</fullName>
    </submittedName>
</protein>
<feature type="signal peptide" evidence="1">
    <location>
        <begin position="1"/>
        <end position="20"/>
    </location>
</feature>
<gene>
    <name evidence="2" type="ORF">ABDJ38_11425</name>
</gene>
<dbReference type="Proteomes" id="UP001484535">
    <property type="component" value="Unassembled WGS sequence"/>
</dbReference>
<evidence type="ECO:0000313" key="2">
    <source>
        <dbReference type="EMBL" id="MEN7537784.1"/>
    </source>
</evidence>
<comment type="caution">
    <text evidence="2">The sequence shown here is derived from an EMBL/GenBank/DDBJ whole genome shotgun (WGS) entry which is preliminary data.</text>
</comment>
<reference evidence="2 3" key="1">
    <citation type="submission" date="2024-05" db="EMBL/GenBank/DDBJ databases">
        <authorList>
            <person name="Park S."/>
        </authorList>
    </citation>
    <scope>NUCLEOTIDE SEQUENCE [LARGE SCALE GENOMIC DNA]</scope>
    <source>
        <strain evidence="2 3">DGU5</strain>
    </source>
</reference>
<dbReference type="EMBL" id="JBDLBR010000003">
    <property type="protein sequence ID" value="MEN7537784.1"/>
    <property type="molecule type" value="Genomic_DNA"/>
</dbReference>
<dbReference type="RefSeq" id="WP_346785225.1">
    <property type="nucleotide sequence ID" value="NZ_JBDLBR010000003.1"/>
</dbReference>